<feature type="compositionally biased region" description="Low complexity" evidence="3">
    <location>
        <begin position="8"/>
        <end position="18"/>
    </location>
</feature>
<evidence type="ECO:0000313" key="6">
    <source>
        <dbReference type="Proteomes" id="UP001387100"/>
    </source>
</evidence>
<dbReference type="InterPro" id="IPR001647">
    <property type="entry name" value="HTH_TetR"/>
</dbReference>
<organism evidence="5 6">
    <name type="scientific">Pseudokineococcus basanitobsidens</name>
    <dbReference type="NCBI Taxonomy" id="1926649"/>
    <lineage>
        <taxon>Bacteria</taxon>
        <taxon>Bacillati</taxon>
        <taxon>Actinomycetota</taxon>
        <taxon>Actinomycetes</taxon>
        <taxon>Kineosporiales</taxon>
        <taxon>Kineosporiaceae</taxon>
        <taxon>Pseudokineococcus</taxon>
    </lineage>
</organism>
<evidence type="ECO:0000313" key="5">
    <source>
        <dbReference type="EMBL" id="MEJ5944906.1"/>
    </source>
</evidence>
<dbReference type="PRINTS" id="PR00455">
    <property type="entry name" value="HTHTETR"/>
</dbReference>
<evidence type="ECO:0000259" key="4">
    <source>
        <dbReference type="PROSITE" id="PS50977"/>
    </source>
</evidence>
<keyword evidence="1 2" id="KW-0238">DNA-binding</keyword>
<dbReference type="EMBL" id="JBBIAA010000004">
    <property type="protein sequence ID" value="MEJ5944906.1"/>
    <property type="molecule type" value="Genomic_DNA"/>
</dbReference>
<dbReference type="PANTHER" id="PTHR30055">
    <property type="entry name" value="HTH-TYPE TRANSCRIPTIONAL REGULATOR RUTR"/>
    <property type="match status" value="1"/>
</dbReference>
<dbReference type="PANTHER" id="PTHR30055:SF160">
    <property type="entry name" value="TRANSCRIPTIONAL REGULATORY PROTEIN (PROBABLY ASNC-FAMILY)-RELATED"/>
    <property type="match status" value="1"/>
</dbReference>
<dbReference type="PROSITE" id="PS50977">
    <property type="entry name" value="HTH_TETR_2"/>
    <property type="match status" value="1"/>
</dbReference>
<proteinExistence type="predicted"/>
<reference evidence="5 6" key="1">
    <citation type="journal article" date="2017" name="Int. J. Syst. Evol. Microbiol.">
        <title>Pseudokineococcus basanitobsidens sp. nov., isolated from volcanic rock.</title>
        <authorList>
            <person name="Lee D.W."/>
            <person name="Park M.Y."/>
            <person name="Kim J.J."/>
            <person name="Kim B.S."/>
        </authorList>
    </citation>
    <scope>NUCLEOTIDE SEQUENCE [LARGE SCALE GENOMIC DNA]</scope>
    <source>
        <strain evidence="5 6">DSM 103726</strain>
    </source>
</reference>
<feature type="compositionally biased region" description="Basic and acidic residues" evidence="3">
    <location>
        <begin position="19"/>
        <end position="69"/>
    </location>
</feature>
<accession>A0ABU8RIK0</accession>
<feature type="DNA-binding region" description="H-T-H motif" evidence="2">
    <location>
        <begin position="107"/>
        <end position="126"/>
    </location>
</feature>
<dbReference type="InterPro" id="IPR009057">
    <property type="entry name" value="Homeodomain-like_sf"/>
</dbReference>
<name>A0ABU8RIK0_9ACTN</name>
<gene>
    <name evidence="5" type="ORF">WDZ17_06310</name>
</gene>
<dbReference type="SUPFAM" id="SSF46689">
    <property type="entry name" value="Homeodomain-like"/>
    <property type="match status" value="1"/>
</dbReference>
<feature type="domain" description="HTH tetR-type" evidence="4">
    <location>
        <begin position="84"/>
        <end position="144"/>
    </location>
</feature>
<dbReference type="Pfam" id="PF00440">
    <property type="entry name" value="TetR_N"/>
    <property type="match status" value="1"/>
</dbReference>
<sequence>MDQPPEDAPGVPAVPAARPDAHPDVQPDAHPDVQPDAHQDAQPAARREPREETRQEPREENQEETRGETPDDVPGRPGGRLGRADRRAQLLAAAQRVFARAGYHASGMDAIARRAGITKPVLYRHFPGKRDLYVAVVDHACTELEASVRRALAGTEDNRVRVSATIDAYFAFVDADDGARLVFESDLTNDPGVRARLDALDEACAAAITDVVAADTGLPRPAAHVLAVALAGSAQVSARSWVASGRQVPREEAAALIASLVWRGLRGFPRQPGG</sequence>
<evidence type="ECO:0000256" key="2">
    <source>
        <dbReference type="PROSITE-ProRule" id="PRU00335"/>
    </source>
</evidence>
<dbReference type="Proteomes" id="UP001387100">
    <property type="component" value="Unassembled WGS sequence"/>
</dbReference>
<dbReference type="SUPFAM" id="SSF48498">
    <property type="entry name" value="Tetracyclin repressor-like, C-terminal domain"/>
    <property type="match status" value="1"/>
</dbReference>
<evidence type="ECO:0000256" key="1">
    <source>
        <dbReference type="ARBA" id="ARBA00023125"/>
    </source>
</evidence>
<dbReference type="Gene3D" id="1.10.357.10">
    <property type="entry name" value="Tetracycline Repressor, domain 2"/>
    <property type="match status" value="1"/>
</dbReference>
<protein>
    <submittedName>
        <fullName evidence="5">TetR/AcrR family transcriptional regulator</fullName>
    </submittedName>
</protein>
<dbReference type="InterPro" id="IPR050109">
    <property type="entry name" value="HTH-type_TetR-like_transc_reg"/>
</dbReference>
<keyword evidence="6" id="KW-1185">Reference proteome</keyword>
<evidence type="ECO:0000256" key="3">
    <source>
        <dbReference type="SAM" id="MobiDB-lite"/>
    </source>
</evidence>
<dbReference type="InterPro" id="IPR036271">
    <property type="entry name" value="Tet_transcr_reg_TetR-rel_C_sf"/>
</dbReference>
<comment type="caution">
    <text evidence="5">The sequence shown here is derived from an EMBL/GenBank/DDBJ whole genome shotgun (WGS) entry which is preliminary data.</text>
</comment>
<feature type="region of interest" description="Disordered" evidence="3">
    <location>
        <begin position="1"/>
        <end position="82"/>
    </location>
</feature>